<feature type="chain" id="PRO_5026327080" evidence="1">
    <location>
        <begin position="19"/>
        <end position="96"/>
    </location>
</feature>
<evidence type="ECO:0000256" key="1">
    <source>
        <dbReference type="SAM" id="SignalP"/>
    </source>
</evidence>
<feature type="signal peptide" evidence="1">
    <location>
        <begin position="1"/>
        <end position="18"/>
    </location>
</feature>
<evidence type="ECO:0000313" key="2">
    <source>
        <dbReference type="EMBL" id="KAF2713265.1"/>
    </source>
</evidence>
<evidence type="ECO:0000313" key="3">
    <source>
        <dbReference type="Proteomes" id="UP000799428"/>
    </source>
</evidence>
<sequence length="96" mass="10432">MHALRHVVSLSAAAAAAARDLINSPGSMVGAYAQITRGQTEKLEGTLLYLVSPDEGAAEAWRTAAEGEARDATRQCMNNRRDEAEFWKPTACYSYI</sequence>
<dbReference type="AlphaFoldDB" id="A0A6G1KL37"/>
<protein>
    <submittedName>
        <fullName evidence="2">Uncharacterized protein</fullName>
    </submittedName>
</protein>
<reference evidence="2" key="1">
    <citation type="journal article" date="2020" name="Stud. Mycol.">
        <title>101 Dothideomycetes genomes: a test case for predicting lifestyles and emergence of pathogens.</title>
        <authorList>
            <person name="Haridas S."/>
            <person name="Albert R."/>
            <person name="Binder M."/>
            <person name="Bloem J."/>
            <person name="Labutti K."/>
            <person name="Salamov A."/>
            <person name="Andreopoulos B."/>
            <person name="Baker S."/>
            <person name="Barry K."/>
            <person name="Bills G."/>
            <person name="Bluhm B."/>
            <person name="Cannon C."/>
            <person name="Castanera R."/>
            <person name="Culley D."/>
            <person name="Daum C."/>
            <person name="Ezra D."/>
            <person name="Gonzalez J."/>
            <person name="Henrissat B."/>
            <person name="Kuo A."/>
            <person name="Liang C."/>
            <person name="Lipzen A."/>
            <person name="Lutzoni F."/>
            <person name="Magnuson J."/>
            <person name="Mondo S."/>
            <person name="Nolan M."/>
            <person name="Ohm R."/>
            <person name="Pangilinan J."/>
            <person name="Park H.-J."/>
            <person name="Ramirez L."/>
            <person name="Alfaro M."/>
            <person name="Sun H."/>
            <person name="Tritt A."/>
            <person name="Yoshinaga Y."/>
            <person name="Zwiers L.-H."/>
            <person name="Turgeon B."/>
            <person name="Goodwin S."/>
            <person name="Spatafora J."/>
            <person name="Crous P."/>
            <person name="Grigoriev I."/>
        </authorList>
    </citation>
    <scope>NUCLEOTIDE SEQUENCE</scope>
    <source>
        <strain evidence="2">CBS 279.74</strain>
    </source>
</reference>
<organism evidence="2 3">
    <name type="scientific">Pleomassaria siparia CBS 279.74</name>
    <dbReference type="NCBI Taxonomy" id="1314801"/>
    <lineage>
        <taxon>Eukaryota</taxon>
        <taxon>Fungi</taxon>
        <taxon>Dikarya</taxon>
        <taxon>Ascomycota</taxon>
        <taxon>Pezizomycotina</taxon>
        <taxon>Dothideomycetes</taxon>
        <taxon>Pleosporomycetidae</taxon>
        <taxon>Pleosporales</taxon>
        <taxon>Pleomassariaceae</taxon>
        <taxon>Pleomassaria</taxon>
    </lineage>
</organism>
<dbReference type="EMBL" id="MU005765">
    <property type="protein sequence ID" value="KAF2713265.1"/>
    <property type="molecule type" value="Genomic_DNA"/>
</dbReference>
<dbReference type="Proteomes" id="UP000799428">
    <property type="component" value="Unassembled WGS sequence"/>
</dbReference>
<accession>A0A6G1KL37</accession>
<keyword evidence="3" id="KW-1185">Reference proteome</keyword>
<keyword evidence="1" id="KW-0732">Signal</keyword>
<proteinExistence type="predicted"/>
<gene>
    <name evidence="2" type="ORF">K504DRAFT_134320</name>
</gene>
<name>A0A6G1KL37_9PLEO</name>